<organism>
    <name type="scientific">Culex quinquefasciatus</name>
    <name type="common">Southern house mosquito</name>
    <name type="synonym">Culex pungens</name>
    <dbReference type="NCBI Taxonomy" id="7176"/>
    <lineage>
        <taxon>Eukaryota</taxon>
        <taxon>Metazoa</taxon>
        <taxon>Ecdysozoa</taxon>
        <taxon>Arthropoda</taxon>
        <taxon>Hexapoda</taxon>
        <taxon>Insecta</taxon>
        <taxon>Pterygota</taxon>
        <taxon>Neoptera</taxon>
        <taxon>Endopterygota</taxon>
        <taxon>Diptera</taxon>
        <taxon>Nematocera</taxon>
        <taxon>Culicoidea</taxon>
        <taxon>Culicidae</taxon>
        <taxon>Culicinae</taxon>
        <taxon>Culicini</taxon>
        <taxon>Culex</taxon>
        <taxon>Culex</taxon>
    </lineage>
</organism>
<feature type="compositionally biased region" description="Basic and acidic residues" evidence="1">
    <location>
        <begin position="49"/>
        <end position="62"/>
    </location>
</feature>
<dbReference type="VEuPathDB" id="VectorBase:CQUJHB007761"/>
<proteinExistence type="predicted"/>
<reference evidence="2" key="1">
    <citation type="submission" date="2007-03" db="EMBL/GenBank/DDBJ databases">
        <title>Annotation of Culex pipiens quinquefasciatus.</title>
        <authorList>
            <consortium name="The Broad Institute Genome Sequencing Platform"/>
            <person name="Atkinson P.W."/>
            <person name="Hemingway J."/>
            <person name="Christensen B.M."/>
            <person name="Higgs S."/>
            <person name="Kodira C."/>
            <person name="Hannick L."/>
            <person name="Megy K."/>
            <person name="O'Leary S."/>
            <person name="Pearson M."/>
            <person name="Haas B.J."/>
            <person name="Mauceli E."/>
            <person name="Wortman J.R."/>
            <person name="Lee N.H."/>
            <person name="Guigo R."/>
            <person name="Stanke M."/>
            <person name="Alvarado L."/>
            <person name="Amedeo P."/>
            <person name="Antoine C.H."/>
            <person name="Arensburger P."/>
            <person name="Bidwell S.L."/>
            <person name="Crawford M."/>
            <person name="Camaro F."/>
            <person name="Devon K."/>
            <person name="Engels R."/>
            <person name="Hammond M."/>
            <person name="Howarth C."/>
            <person name="Koehrsen M."/>
            <person name="Lawson D."/>
            <person name="Montgomery P."/>
            <person name="Nene V."/>
            <person name="Nusbaum C."/>
            <person name="Puiu D."/>
            <person name="Romero-Severson J."/>
            <person name="Severson D.W."/>
            <person name="Shumway M."/>
            <person name="Sisk P."/>
            <person name="Stolte C."/>
            <person name="Zeng Q."/>
            <person name="Eisenstadt E."/>
            <person name="Fraser-Liggett C."/>
            <person name="Strausberg R."/>
            <person name="Galagan J."/>
            <person name="Birren B."/>
            <person name="Collins F.H."/>
        </authorList>
    </citation>
    <scope>NUCLEOTIDE SEQUENCE [LARGE SCALE GENOMIC DNA]</scope>
    <source>
        <strain evidence="2">JHB</strain>
    </source>
</reference>
<dbReference type="SUPFAM" id="SSF50729">
    <property type="entry name" value="PH domain-like"/>
    <property type="match status" value="1"/>
</dbReference>
<keyword evidence="4" id="KW-1185">Reference proteome</keyword>
<dbReference type="GO" id="GO:0006606">
    <property type="term" value="P:protein import into nucleus"/>
    <property type="evidence" value="ECO:0007669"/>
    <property type="project" value="TreeGrafter"/>
</dbReference>
<protein>
    <submittedName>
        <fullName evidence="2 3">Nucleoporin</fullName>
    </submittedName>
</protein>
<dbReference type="PANTHER" id="PTHR23138:SF141">
    <property type="entry name" value="NUCLEAR PORE COMPLEX PROTEIN NUP50"/>
    <property type="match status" value="1"/>
</dbReference>
<sequence length="419" mass="45101">MCCEQTVFCSNLQSPEWFCSKIPQISNLPTPPSRPRLFQPKLQWAVKDQPSHQENQSRKSHLELPSGCRTPENFCPVGEEKDPVNNELLTSVEDIVQLEAAADQEELEIPLGRWHSAGSGGSSSVFGAFKGFAGVTSTPAVDPTQVGASPFSLLIGIAKSTNGMAATKFAMEASIFASTDPSKVFSGVGSSPKEDTAGSAGKDTGDETTTTNKAAAPIPFSFGFGSTSSTPRTGFIFANVAKSTEDSKPDEKASADDDEVEFTPVKEKDSIFSKRFKLFVKTDGNYSDRDIGTLHIKKVDGKVQILVRADTSIGQILLNIILNEAVPVQGMGKNNVKMVCVPTPETKPSVLLPAKNGEEADDLYETLNKYKQSRRRPSATQLMIKDLEVVMETTPDVVRAASIQGEGKKSIVTGTESQQ</sequence>
<reference evidence="3" key="2">
    <citation type="submission" date="2020-05" db="UniProtKB">
        <authorList>
            <consortium name="EnsemblMetazoa"/>
        </authorList>
    </citation>
    <scope>IDENTIFICATION</scope>
    <source>
        <strain evidence="3">JHB</strain>
    </source>
</reference>
<dbReference type="HOGENOM" id="CLU_655973_0_0_1"/>
<dbReference type="Proteomes" id="UP000002320">
    <property type="component" value="Unassembled WGS sequence"/>
</dbReference>
<dbReference type="KEGG" id="cqu:CpipJ_CPIJ017037"/>
<dbReference type="AlphaFoldDB" id="B0XE55"/>
<gene>
    <name evidence="3" type="primary">6051492</name>
    <name evidence="2" type="ORF">CpipJ_CPIJ017037</name>
</gene>
<name>B0XE55_CULQU</name>
<evidence type="ECO:0000313" key="4">
    <source>
        <dbReference type="Proteomes" id="UP000002320"/>
    </source>
</evidence>
<dbReference type="InterPro" id="IPR011993">
    <property type="entry name" value="PH-like_dom_sf"/>
</dbReference>
<evidence type="ECO:0000256" key="1">
    <source>
        <dbReference type="SAM" id="MobiDB-lite"/>
    </source>
</evidence>
<dbReference type="EMBL" id="DS232805">
    <property type="protein sequence ID" value="EDS45888.1"/>
    <property type="molecule type" value="Genomic_DNA"/>
</dbReference>
<feature type="region of interest" description="Disordered" evidence="1">
    <location>
        <begin position="184"/>
        <end position="213"/>
    </location>
</feature>
<dbReference type="EnsemblMetazoa" id="CPIJ017037-RA">
    <property type="protein sequence ID" value="CPIJ017037-PA"/>
    <property type="gene ID" value="CPIJ017037"/>
</dbReference>
<evidence type="ECO:0000313" key="3">
    <source>
        <dbReference type="EnsemblMetazoa" id="CPIJ017037-PA"/>
    </source>
</evidence>
<dbReference type="InterPro" id="IPR045255">
    <property type="entry name" value="RanBP1-like"/>
</dbReference>
<dbReference type="STRING" id="7176.B0XE55"/>
<dbReference type="OrthoDB" id="10062131at2759"/>
<dbReference type="FunCoup" id="B0XE55">
    <property type="interactions" value="1490"/>
</dbReference>
<dbReference type="CDD" id="cd13170">
    <property type="entry name" value="RanBD_NUP50"/>
    <property type="match status" value="1"/>
</dbReference>
<feature type="region of interest" description="Disordered" evidence="1">
    <location>
        <begin position="45"/>
        <end position="67"/>
    </location>
</feature>
<dbReference type="eggNOG" id="KOG2724">
    <property type="taxonomic scope" value="Eukaryota"/>
</dbReference>
<accession>B0XE55</accession>
<dbReference type="VEuPathDB" id="VectorBase:CPIJ017037"/>
<dbReference type="InParanoid" id="B0XE55"/>
<dbReference type="PANTHER" id="PTHR23138">
    <property type="entry name" value="RAN BINDING PROTEIN"/>
    <property type="match status" value="1"/>
</dbReference>
<evidence type="ECO:0000313" key="2">
    <source>
        <dbReference type="EMBL" id="EDS45888.1"/>
    </source>
</evidence>
<dbReference type="Gene3D" id="2.30.29.30">
    <property type="entry name" value="Pleckstrin-homology domain (PH domain)/Phosphotyrosine-binding domain (PTB)"/>
    <property type="match status" value="1"/>
</dbReference>